<keyword evidence="4" id="KW-0804">Transcription</keyword>
<feature type="region of interest" description="Disordered" evidence="6">
    <location>
        <begin position="534"/>
        <end position="564"/>
    </location>
</feature>
<evidence type="ECO:0000256" key="6">
    <source>
        <dbReference type="SAM" id="MobiDB-lite"/>
    </source>
</evidence>
<feature type="compositionally biased region" description="Basic and acidic residues" evidence="6">
    <location>
        <begin position="425"/>
        <end position="438"/>
    </location>
</feature>
<evidence type="ECO:0000313" key="9">
    <source>
        <dbReference type="Proteomes" id="UP000027120"/>
    </source>
</evidence>
<keyword evidence="5" id="KW-0539">Nucleus</keyword>
<feature type="compositionally biased region" description="Polar residues" evidence="6">
    <location>
        <begin position="538"/>
        <end position="547"/>
    </location>
</feature>
<keyword evidence="2" id="KW-0805">Transcription regulation</keyword>
<dbReference type="AlphaFoldDB" id="A0A067F9Z5"/>
<dbReference type="InterPro" id="IPR038945">
    <property type="entry name" value="MBD13-like"/>
</dbReference>
<keyword evidence="9" id="KW-1185">Reference proteome</keyword>
<dbReference type="PANTHER" id="PTHR34067:SF24">
    <property type="entry name" value="METHYL-CPG-BINDING DOMAIN-CONTAINING PROTEIN 13"/>
    <property type="match status" value="1"/>
</dbReference>
<dbReference type="PROSITE" id="PS50982">
    <property type="entry name" value="MBD"/>
    <property type="match status" value="1"/>
</dbReference>
<protein>
    <recommendedName>
        <fullName evidence="7">MBD domain-containing protein</fullName>
    </recommendedName>
</protein>
<feature type="compositionally biased region" description="Acidic residues" evidence="6">
    <location>
        <begin position="99"/>
        <end position="109"/>
    </location>
</feature>
<feature type="compositionally biased region" description="Basic and acidic residues" evidence="6">
    <location>
        <begin position="555"/>
        <end position="564"/>
    </location>
</feature>
<feature type="compositionally biased region" description="Polar residues" evidence="6">
    <location>
        <begin position="125"/>
        <end position="137"/>
    </location>
</feature>
<reference evidence="8 9" key="1">
    <citation type="submission" date="2014-04" db="EMBL/GenBank/DDBJ databases">
        <authorList>
            <consortium name="International Citrus Genome Consortium"/>
            <person name="Gmitter F."/>
            <person name="Chen C."/>
            <person name="Farmerie W."/>
            <person name="Harkins T."/>
            <person name="Desany B."/>
            <person name="Mohiuddin M."/>
            <person name="Kodira C."/>
            <person name="Borodovsky M."/>
            <person name="Lomsadze A."/>
            <person name="Burns P."/>
            <person name="Jenkins J."/>
            <person name="Prochnik S."/>
            <person name="Shu S."/>
            <person name="Chapman J."/>
            <person name="Pitluck S."/>
            <person name="Schmutz J."/>
            <person name="Rokhsar D."/>
        </authorList>
    </citation>
    <scope>NUCLEOTIDE SEQUENCE</scope>
</reference>
<feature type="region of interest" description="Disordered" evidence="6">
    <location>
        <begin position="307"/>
        <end position="341"/>
    </location>
</feature>
<comment type="subcellular location">
    <subcellularLocation>
        <location evidence="1">Nucleus</location>
    </subcellularLocation>
</comment>
<gene>
    <name evidence="8" type="ORF">CISIN_1g008463mg</name>
</gene>
<dbReference type="STRING" id="2711.A0A067F9Z5"/>
<name>A0A067F9Z5_CITSI</name>
<feature type="compositionally biased region" description="Polar residues" evidence="6">
    <location>
        <begin position="328"/>
        <end position="341"/>
    </location>
</feature>
<feature type="region of interest" description="Disordered" evidence="6">
    <location>
        <begin position="91"/>
        <end position="193"/>
    </location>
</feature>
<sequence>MGDRENSDELLPDGCRVEVRVRKNGKKDKIIIEKDTPDGLPPGWTKEIKVTKTGRKVRRDPYYIDPASGYIFRSMKDAVRYVETGEIGRLAYKPKDDGNQDEEDLEDDKDNSPTATKKQKLEVTGTETDITSQSTKLSEVAKDEDALDSAGTRECISHSEHTSGQVEAGTELRGSNLSEAKDSDKMDYRKDSDKNVLSTPVVVVLPQGQSSDVGEMMDETMNTTLGKSMSRKKKVFDLPRRASKRLAGLALDPTPELKTSNRVRRKQSDKIEASSTVEAFCSGSQVHLASQQPDQLEAKPEANCAFDTSKSTEVSSATSEAKHPSGDLNASSGKIETGCKSDQPQGCAVDLTMKHPDNIETDIEADKNPSPLIDLPFGDLLSDPCIAFAIKTLTGETFETSSDKEVSLESNSGKSEGFAFLEGQAGKKRENEGEEKQENLATSEEQAANVESKLKTDEKLENPLDLPFADIWRDPCIEFAIKTLTGAIPVGNDWDVQDYFQQQINSSQTQPNNNFCQTEFLCQQFDSLEKPVSREQARTGNLSIQNPGGSGFHQQSEKRCNECH</sequence>
<feature type="region of interest" description="Disordered" evidence="6">
    <location>
        <begin position="404"/>
        <end position="455"/>
    </location>
</feature>
<feature type="compositionally biased region" description="Polar residues" evidence="6">
    <location>
        <begin position="307"/>
        <end position="319"/>
    </location>
</feature>
<dbReference type="EMBL" id="KK784934">
    <property type="protein sequence ID" value="KDO60031.1"/>
    <property type="molecule type" value="Genomic_DNA"/>
</dbReference>
<accession>A0A067F9Z5</accession>
<evidence type="ECO:0000256" key="1">
    <source>
        <dbReference type="ARBA" id="ARBA00004123"/>
    </source>
</evidence>
<organism evidence="8 9">
    <name type="scientific">Citrus sinensis</name>
    <name type="common">Sweet orange</name>
    <name type="synonym">Citrus aurantium var. sinensis</name>
    <dbReference type="NCBI Taxonomy" id="2711"/>
    <lineage>
        <taxon>Eukaryota</taxon>
        <taxon>Viridiplantae</taxon>
        <taxon>Streptophyta</taxon>
        <taxon>Embryophyta</taxon>
        <taxon>Tracheophyta</taxon>
        <taxon>Spermatophyta</taxon>
        <taxon>Magnoliopsida</taxon>
        <taxon>eudicotyledons</taxon>
        <taxon>Gunneridae</taxon>
        <taxon>Pentapetalae</taxon>
        <taxon>rosids</taxon>
        <taxon>malvids</taxon>
        <taxon>Sapindales</taxon>
        <taxon>Rutaceae</taxon>
        <taxon>Aurantioideae</taxon>
        <taxon>Citrus</taxon>
    </lineage>
</organism>
<dbReference type="KEGG" id="cit:102629806"/>
<feature type="compositionally biased region" description="Basic and acidic residues" evidence="6">
    <location>
        <begin position="179"/>
        <end position="193"/>
    </location>
</feature>
<dbReference type="GO" id="GO:0003677">
    <property type="term" value="F:DNA binding"/>
    <property type="evidence" value="ECO:0007669"/>
    <property type="project" value="UniProtKB-KW"/>
</dbReference>
<dbReference type="InterPro" id="IPR016177">
    <property type="entry name" value="DNA-bd_dom_sf"/>
</dbReference>
<dbReference type="PaxDb" id="2711-XP_006490367.1"/>
<evidence type="ECO:0000256" key="4">
    <source>
        <dbReference type="ARBA" id="ARBA00023163"/>
    </source>
</evidence>
<dbReference type="GO" id="GO:0005634">
    <property type="term" value="C:nucleus"/>
    <property type="evidence" value="ECO:0007669"/>
    <property type="project" value="UniProtKB-SubCell"/>
</dbReference>
<dbReference type="PANTHER" id="PTHR34067">
    <property type="entry name" value="OS04G0193200 PROTEIN"/>
    <property type="match status" value="1"/>
</dbReference>
<evidence type="ECO:0000256" key="2">
    <source>
        <dbReference type="ARBA" id="ARBA00023015"/>
    </source>
</evidence>
<proteinExistence type="predicted"/>
<evidence type="ECO:0000259" key="7">
    <source>
        <dbReference type="PROSITE" id="PS50982"/>
    </source>
</evidence>
<dbReference type="InterPro" id="IPR001739">
    <property type="entry name" value="Methyl_CpG_DNA-bd"/>
</dbReference>
<feature type="domain" description="MBD" evidence="7">
    <location>
        <begin position="30"/>
        <end position="103"/>
    </location>
</feature>
<dbReference type="SUPFAM" id="SSF54171">
    <property type="entry name" value="DNA-binding domain"/>
    <property type="match status" value="1"/>
</dbReference>
<dbReference type="Gene3D" id="3.30.890.10">
    <property type="entry name" value="Methyl-cpg-binding Protein 2, Chain A"/>
    <property type="match status" value="1"/>
</dbReference>
<dbReference type="OrthoDB" id="10072024at2759"/>
<dbReference type="eggNOG" id="ENOG502QWBB">
    <property type="taxonomic scope" value="Eukaryota"/>
</dbReference>
<evidence type="ECO:0000256" key="5">
    <source>
        <dbReference type="ARBA" id="ARBA00023242"/>
    </source>
</evidence>
<keyword evidence="3" id="KW-0238">DNA-binding</keyword>
<evidence type="ECO:0000313" key="8">
    <source>
        <dbReference type="EMBL" id="KDO60031.1"/>
    </source>
</evidence>
<evidence type="ECO:0000256" key="3">
    <source>
        <dbReference type="ARBA" id="ARBA00023125"/>
    </source>
</evidence>
<dbReference type="Pfam" id="PF01429">
    <property type="entry name" value="MBD"/>
    <property type="match status" value="1"/>
</dbReference>
<dbReference type="Proteomes" id="UP000027120">
    <property type="component" value="Unassembled WGS sequence"/>
</dbReference>